<dbReference type="GO" id="GO:0048254">
    <property type="term" value="P:snoRNA localization"/>
    <property type="evidence" value="ECO:0007669"/>
    <property type="project" value="TreeGrafter"/>
</dbReference>
<evidence type="ECO:0000256" key="1">
    <source>
        <dbReference type="ARBA" id="ARBA00022723"/>
    </source>
</evidence>
<dbReference type="GO" id="GO:0070761">
    <property type="term" value="C:pre-snoRNP complex"/>
    <property type="evidence" value="ECO:0007669"/>
    <property type="project" value="TreeGrafter"/>
</dbReference>
<dbReference type="Proteomes" id="UP000799757">
    <property type="component" value="Unassembled WGS sequence"/>
</dbReference>
<evidence type="ECO:0000313" key="7">
    <source>
        <dbReference type="EMBL" id="KAF2792467.1"/>
    </source>
</evidence>
<evidence type="ECO:0000259" key="6">
    <source>
        <dbReference type="PROSITE" id="PS51083"/>
    </source>
</evidence>
<feature type="region of interest" description="Disordered" evidence="5">
    <location>
        <begin position="107"/>
        <end position="133"/>
    </location>
</feature>
<evidence type="ECO:0000256" key="2">
    <source>
        <dbReference type="ARBA" id="ARBA00022771"/>
    </source>
</evidence>
<evidence type="ECO:0000256" key="4">
    <source>
        <dbReference type="PROSITE-ProRule" id="PRU00453"/>
    </source>
</evidence>
<dbReference type="PROSITE" id="PS00028">
    <property type="entry name" value="ZINC_FINGER_C2H2_1"/>
    <property type="match status" value="1"/>
</dbReference>
<keyword evidence="3" id="KW-0862">Zinc</keyword>
<keyword evidence="1" id="KW-0479">Metal-binding</keyword>
<reference evidence="7" key="1">
    <citation type="journal article" date="2020" name="Stud. Mycol.">
        <title>101 Dothideomycetes genomes: a test case for predicting lifestyles and emergence of pathogens.</title>
        <authorList>
            <person name="Haridas S."/>
            <person name="Albert R."/>
            <person name="Binder M."/>
            <person name="Bloem J."/>
            <person name="Labutti K."/>
            <person name="Salamov A."/>
            <person name="Andreopoulos B."/>
            <person name="Baker S."/>
            <person name="Barry K."/>
            <person name="Bills G."/>
            <person name="Bluhm B."/>
            <person name="Cannon C."/>
            <person name="Castanera R."/>
            <person name="Culley D."/>
            <person name="Daum C."/>
            <person name="Ezra D."/>
            <person name="Gonzalez J."/>
            <person name="Henrissat B."/>
            <person name="Kuo A."/>
            <person name="Liang C."/>
            <person name="Lipzen A."/>
            <person name="Lutzoni F."/>
            <person name="Magnuson J."/>
            <person name="Mondo S."/>
            <person name="Nolan M."/>
            <person name="Ohm R."/>
            <person name="Pangilinan J."/>
            <person name="Park H.-J."/>
            <person name="Ramirez L."/>
            <person name="Alfaro M."/>
            <person name="Sun H."/>
            <person name="Tritt A."/>
            <person name="Yoshinaga Y."/>
            <person name="Zwiers L.-H."/>
            <person name="Turgeon B."/>
            <person name="Goodwin S."/>
            <person name="Spatafora J."/>
            <person name="Crous P."/>
            <person name="Grigoriev I."/>
        </authorList>
    </citation>
    <scope>NUCLEOTIDE SEQUENCE</scope>
    <source>
        <strain evidence="7">CBS 109.77</strain>
    </source>
</reference>
<dbReference type="PANTHER" id="PTHR13483:SF11">
    <property type="entry name" value="ZINC FINGER HIT DOMAIN-CONTAINING PROTEIN 3"/>
    <property type="match status" value="1"/>
</dbReference>
<name>A0A6A6X9L3_9PLEO</name>
<feature type="compositionally biased region" description="Low complexity" evidence="5">
    <location>
        <begin position="41"/>
        <end position="52"/>
    </location>
</feature>
<sequence length="183" mass="20076">MAETLCGICKTEPKKYKCPTCAVPYCSLACFKLHKPTHPVSAASPSTSAAPEIPQPPLPAPPPKYLRQKVDFSVLATNPKFQELLKTHPELFSTLQHVFAATIEPERGDRPRSHYRGGRGGKFRDQGSKWTQKRGDADAMKLLKGVRDGEKGDKVQGAMAEFVRLVEETFGPGEQEGDEKIAG</sequence>
<dbReference type="InterPro" id="IPR013087">
    <property type="entry name" value="Znf_C2H2_type"/>
</dbReference>
<dbReference type="GO" id="GO:0000463">
    <property type="term" value="P:maturation of LSU-rRNA from tricistronic rRNA transcript (SSU-rRNA, 5.8S rRNA, LSU-rRNA)"/>
    <property type="evidence" value="ECO:0007669"/>
    <property type="project" value="TreeGrafter"/>
</dbReference>
<dbReference type="InterPro" id="IPR051639">
    <property type="entry name" value="BCD1"/>
</dbReference>
<evidence type="ECO:0000313" key="8">
    <source>
        <dbReference type="Proteomes" id="UP000799757"/>
    </source>
</evidence>
<dbReference type="EMBL" id="MU001968">
    <property type="protein sequence ID" value="KAF2792467.1"/>
    <property type="molecule type" value="Genomic_DNA"/>
</dbReference>
<dbReference type="PROSITE" id="PS51083">
    <property type="entry name" value="ZF_HIT"/>
    <property type="match status" value="1"/>
</dbReference>
<dbReference type="GO" id="GO:0005634">
    <property type="term" value="C:nucleus"/>
    <property type="evidence" value="ECO:0007669"/>
    <property type="project" value="TreeGrafter"/>
</dbReference>
<dbReference type="InterPro" id="IPR007529">
    <property type="entry name" value="Znf_HIT"/>
</dbReference>
<keyword evidence="8" id="KW-1185">Reference proteome</keyword>
<feature type="compositionally biased region" description="Basic and acidic residues" evidence="5">
    <location>
        <begin position="122"/>
        <end position="133"/>
    </location>
</feature>
<feature type="region of interest" description="Disordered" evidence="5">
    <location>
        <begin position="41"/>
        <end position="61"/>
    </location>
</feature>
<accession>A0A6A6X9L3</accession>
<dbReference type="OrthoDB" id="18412at2759"/>
<keyword evidence="2 4" id="KW-0863">Zinc-finger</keyword>
<evidence type="ECO:0000256" key="3">
    <source>
        <dbReference type="ARBA" id="ARBA00022833"/>
    </source>
</evidence>
<dbReference type="GO" id="GO:0000492">
    <property type="term" value="P:box C/D snoRNP assembly"/>
    <property type="evidence" value="ECO:0007669"/>
    <property type="project" value="TreeGrafter"/>
</dbReference>
<dbReference type="AlphaFoldDB" id="A0A6A6X9L3"/>
<evidence type="ECO:0000256" key="5">
    <source>
        <dbReference type="SAM" id="MobiDB-lite"/>
    </source>
</evidence>
<dbReference type="CDD" id="cd23024">
    <property type="entry name" value="zf-HIT_ZNHIT2-3"/>
    <property type="match status" value="1"/>
</dbReference>
<dbReference type="PANTHER" id="PTHR13483">
    <property type="entry name" value="BOX C_D SNORNA PROTEIN 1-RELATED"/>
    <property type="match status" value="1"/>
</dbReference>
<gene>
    <name evidence="7" type="ORF">K505DRAFT_376025</name>
</gene>
<protein>
    <recommendedName>
        <fullName evidence="6">HIT-type domain-containing protein</fullName>
    </recommendedName>
</protein>
<organism evidence="7 8">
    <name type="scientific">Melanomma pulvis-pyrius CBS 109.77</name>
    <dbReference type="NCBI Taxonomy" id="1314802"/>
    <lineage>
        <taxon>Eukaryota</taxon>
        <taxon>Fungi</taxon>
        <taxon>Dikarya</taxon>
        <taxon>Ascomycota</taxon>
        <taxon>Pezizomycotina</taxon>
        <taxon>Dothideomycetes</taxon>
        <taxon>Pleosporomycetidae</taxon>
        <taxon>Pleosporales</taxon>
        <taxon>Melanommataceae</taxon>
        <taxon>Melanomma</taxon>
    </lineage>
</organism>
<dbReference type="Pfam" id="PF04438">
    <property type="entry name" value="zf-HIT"/>
    <property type="match status" value="1"/>
</dbReference>
<dbReference type="GO" id="GO:0008270">
    <property type="term" value="F:zinc ion binding"/>
    <property type="evidence" value="ECO:0007669"/>
    <property type="project" value="UniProtKB-UniRule"/>
</dbReference>
<feature type="domain" description="HIT-type" evidence="6">
    <location>
        <begin position="6"/>
        <end position="40"/>
    </location>
</feature>
<dbReference type="Gene3D" id="3.30.60.190">
    <property type="match status" value="1"/>
</dbReference>
<proteinExistence type="predicted"/>
<dbReference type="SUPFAM" id="SSF144232">
    <property type="entry name" value="HIT/MYND zinc finger-like"/>
    <property type="match status" value="1"/>
</dbReference>